<dbReference type="AlphaFoldDB" id="A0AAI8YHI6"/>
<feature type="compositionally biased region" description="Basic residues" evidence="1">
    <location>
        <begin position="507"/>
        <end position="520"/>
    </location>
</feature>
<sequence>MSSGRRGPVGGLIGMLGKDVGAAAEYREHRKQQKQNQDQLSREKSQQGDQNQSVEAARSSAASSALPPQYGEAVTSEEGMEHSSVASRGGPPARDDGKAAMSHHHKVEDDDDDNDDDVLSVEDDEEVWELDEAMEPAGESGGAHQVPPSYGQSEADYRTTDELVEDVMRTSRRAAASSGGMPKVRVRQPLPLPVIIPQRRPRTKARVWVHAYAPALENCGISQETFMAFLDNFDKDSKASPVFAVFAVIAVSAGIAGLAPSMIVMAVTTAVQLAAQKGADYQRRQRTNGFLDWMNAELFRPAGLYAFIMKYEADADGENDNNNNSSSRGLSDRLNDFRLASGTTQDSIQLPEAAPLIFPAIDRAIVRNGAAEETFKDKVKDAKMFLADYMDRRAHMAYASQDPNSSLALPEEQRAFMSTLADPNHPMYHGGLVGFVSGGNVSVRAGRRRRRDGRQELGEGLSKMEQARYEQYVPEQEEITLGGRRGLRGGSRSPLGGRSPLSGRGHGCGRGRGRGGRGRRGGGGGGPLGLVSGLIGSAVNAASGSAGGTQSAQENAAYADPYAQGHGHAEYGDDARSREFEGTYEDDRLGLGSGGGSAYRDDLRRRSYYARDAYGRSTPAQGDERLGSSSSSAYHSEYDSRQQRPSSSHDPRIVSGGSAVGSQQYGSNRRRNAGNKSGRGDPIGAVKRMMREDVLHLMIVNMPSEAELAEARAEMAK</sequence>
<keyword evidence="2" id="KW-0812">Transmembrane</keyword>
<dbReference type="InterPro" id="IPR053221">
    <property type="entry name" value="Burnettramic_acid_biosynth"/>
</dbReference>
<dbReference type="EMBL" id="CAUWAG010000007">
    <property type="protein sequence ID" value="CAJ2504979.1"/>
    <property type="molecule type" value="Genomic_DNA"/>
</dbReference>
<feature type="compositionally biased region" description="Low complexity" evidence="1">
    <location>
        <begin position="53"/>
        <end position="65"/>
    </location>
</feature>
<feature type="region of interest" description="Disordered" evidence="1">
    <location>
        <begin position="614"/>
        <end position="685"/>
    </location>
</feature>
<dbReference type="Proteomes" id="UP001295740">
    <property type="component" value="Unassembled WGS sequence"/>
</dbReference>
<evidence type="ECO:0000313" key="4">
    <source>
        <dbReference type="Proteomes" id="UP001295740"/>
    </source>
</evidence>
<protein>
    <submittedName>
        <fullName evidence="3">Uu.00g123730.m01.CDS01</fullName>
    </submittedName>
</protein>
<feature type="compositionally biased region" description="Basic and acidic residues" evidence="1">
    <location>
        <begin position="636"/>
        <end position="652"/>
    </location>
</feature>
<name>A0AAI8YHI6_9PEZI</name>
<dbReference type="PANTHER" id="PTHR38887">
    <property type="entry name" value="CHROMOSOME 21, WHOLE GENOME SHOTGUN SEQUENCE"/>
    <property type="match status" value="1"/>
</dbReference>
<feature type="compositionally biased region" description="Low complexity" evidence="1">
    <location>
        <begin position="490"/>
        <end position="503"/>
    </location>
</feature>
<comment type="caution">
    <text evidence="3">The sequence shown here is derived from an EMBL/GenBank/DDBJ whole genome shotgun (WGS) entry which is preliminary data.</text>
</comment>
<reference evidence="3" key="1">
    <citation type="submission" date="2023-10" db="EMBL/GenBank/DDBJ databases">
        <authorList>
            <person name="Hackl T."/>
        </authorList>
    </citation>
    <scope>NUCLEOTIDE SEQUENCE</scope>
</reference>
<keyword evidence="2" id="KW-1133">Transmembrane helix</keyword>
<feature type="region of interest" description="Disordered" evidence="1">
    <location>
        <begin position="23"/>
        <end position="118"/>
    </location>
</feature>
<proteinExistence type="predicted"/>
<gene>
    <name evidence="3" type="ORF">KHLLAP_LOCUS5447</name>
</gene>
<dbReference type="PANTHER" id="PTHR38887:SF1">
    <property type="entry name" value="RAS MODIFICATION PROTEIN ERF4"/>
    <property type="match status" value="1"/>
</dbReference>
<keyword evidence="4" id="KW-1185">Reference proteome</keyword>
<organism evidence="3 4">
    <name type="scientific">Anthostomella pinea</name>
    <dbReference type="NCBI Taxonomy" id="933095"/>
    <lineage>
        <taxon>Eukaryota</taxon>
        <taxon>Fungi</taxon>
        <taxon>Dikarya</taxon>
        <taxon>Ascomycota</taxon>
        <taxon>Pezizomycotina</taxon>
        <taxon>Sordariomycetes</taxon>
        <taxon>Xylariomycetidae</taxon>
        <taxon>Xylariales</taxon>
        <taxon>Xylariaceae</taxon>
        <taxon>Anthostomella</taxon>
    </lineage>
</organism>
<evidence type="ECO:0000256" key="1">
    <source>
        <dbReference type="SAM" id="MobiDB-lite"/>
    </source>
</evidence>
<accession>A0AAI8YHI6</accession>
<keyword evidence="2" id="KW-0472">Membrane</keyword>
<evidence type="ECO:0000256" key="2">
    <source>
        <dbReference type="SAM" id="Phobius"/>
    </source>
</evidence>
<feature type="transmembrane region" description="Helical" evidence="2">
    <location>
        <begin position="242"/>
        <end position="267"/>
    </location>
</feature>
<feature type="compositionally biased region" description="Acidic residues" evidence="1">
    <location>
        <begin position="109"/>
        <end position="118"/>
    </location>
</feature>
<evidence type="ECO:0000313" key="3">
    <source>
        <dbReference type="EMBL" id="CAJ2504979.1"/>
    </source>
</evidence>
<feature type="region of interest" description="Disordered" evidence="1">
    <location>
        <begin position="444"/>
        <end position="528"/>
    </location>
</feature>